<feature type="region of interest" description="Disordered" evidence="1">
    <location>
        <begin position="264"/>
        <end position="293"/>
    </location>
</feature>
<gene>
    <name evidence="2" type="ORF">W97_05840</name>
</gene>
<evidence type="ECO:0000313" key="3">
    <source>
        <dbReference type="Proteomes" id="UP000016924"/>
    </source>
</evidence>
<dbReference type="RefSeq" id="XP_007781911.1">
    <property type="nucleotide sequence ID" value="XM_007783721.1"/>
</dbReference>
<keyword evidence="3" id="KW-1185">Reference proteome</keyword>
<reference evidence="3" key="1">
    <citation type="submission" date="2012-06" db="EMBL/GenBank/DDBJ databases">
        <title>The genome sequence of Coniosporium apollinis CBS 100218.</title>
        <authorList>
            <consortium name="The Broad Institute Genome Sequencing Platform"/>
            <person name="Cuomo C."/>
            <person name="Gorbushina A."/>
            <person name="Noack S."/>
            <person name="Walker B."/>
            <person name="Young S.K."/>
            <person name="Zeng Q."/>
            <person name="Gargeya S."/>
            <person name="Fitzgerald M."/>
            <person name="Haas B."/>
            <person name="Abouelleil A."/>
            <person name="Alvarado L."/>
            <person name="Arachchi H.M."/>
            <person name="Berlin A.M."/>
            <person name="Chapman S.B."/>
            <person name="Goldberg J."/>
            <person name="Griggs A."/>
            <person name="Gujja S."/>
            <person name="Hansen M."/>
            <person name="Howarth C."/>
            <person name="Imamovic A."/>
            <person name="Larimer J."/>
            <person name="McCowan C."/>
            <person name="Montmayeur A."/>
            <person name="Murphy C."/>
            <person name="Neiman D."/>
            <person name="Pearson M."/>
            <person name="Priest M."/>
            <person name="Roberts A."/>
            <person name="Saif S."/>
            <person name="Shea T."/>
            <person name="Sisk P."/>
            <person name="Sykes S."/>
            <person name="Wortman J."/>
            <person name="Nusbaum C."/>
            <person name="Birren B."/>
        </authorList>
    </citation>
    <scope>NUCLEOTIDE SEQUENCE [LARGE SCALE GENOMIC DNA]</scope>
    <source>
        <strain evidence="3">CBS 100218</strain>
    </source>
</reference>
<organism evidence="2 3">
    <name type="scientific">Coniosporium apollinis (strain CBS 100218)</name>
    <name type="common">Rock-inhabiting black yeast</name>
    <dbReference type="NCBI Taxonomy" id="1168221"/>
    <lineage>
        <taxon>Eukaryota</taxon>
        <taxon>Fungi</taxon>
        <taxon>Dikarya</taxon>
        <taxon>Ascomycota</taxon>
        <taxon>Pezizomycotina</taxon>
        <taxon>Dothideomycetes</taxon>
        <taxon>Dothideomycetes incertae sedis</taxon>
        <taxon>Coniosporium</taxon>
    </lineage>
</organism>
<evidence type="ECO:0000256" key="1">
    <source>
        <dbReference type="SAM" id="MobiDB-lite"/>
    </source>
</evidence>
<protein>
    <submittedName>
        <fullName evidence="2">Uncharacterized protein</fullName>
    </submittedName>
</protein>
<feature type="compositionally biased region" description="Basic and acidic residues" evidence="1">
    <location>
        <begin position="283"/>
        <end position="293"/>
    </location>
</feature>
<dbReference type="Proteomes" id="UP000016924">
    <property type="component" value="Unassembled WGS sequence"/>
</dbReference>
<evidence type="ECO:0000313" key="2">
    <source>
        <dbReference type="EMBL" id="EON66594.1"/>
    </source>
</evidence>
<proteinExistence type="predicted"/>
<feature type="compositionally biased region" description="Polar residues" evidence="1">
    <location>
        <begin position="334"/>
        <end position="347"/>
    </location>
</feature>
<sequence>MDYVGSMNPKLLSFAAGRTSIGAPRRIRGNGVWSRQHDTGKQTVPAAAAWWEAPPAYDHAVQPGNGHPIIEAGPPIVRHSMPRTVSKTVDAEGFATADLNDALSHSKWSSEWEAQKVAAIQADERHDVERAHVQSYATAAAEEVIRRHRSRNSVVREIIIVERPSSNNWCPTGIFKSKWSNGKPQGHGVRGAQVSSYADSAKVYAEGDVVCDQLLSVARSSSDYDNGYSSFEGHHSGCNTTNQTRFQHGPSWEYGCAATSHARGQMPVSEKTGAPHRVLSKAYPDKDTRAREPRLRTSLRQDAIYPDKRNQWLRWDVVGRSDPKVRERLRTPGITASQGRNGEQRTAGSVEKQHMPELRRADTVPVDRARNYNYPSQARATDNPAPWRVPGYHEVRRWPQESRLRRILEWDDGAPLGPRM</sequence>
<dbReference type="HOGENOM" id="CLU_653839_0_0_1"/>
<dbReference type="GeneID" id="19903151"/>
<name>R7YXU7_CONA1</name>
<accession>R7YXU7</accession>
<dbReference type="AlphaFoldDB" id="R7YXU7"/>
<dbReference type="EMBL" id="JH767581">
    <property type="protein sequence ID" value="EON66594.1"/>
    <property type="molecule type" value="Genomic_DNA"/>
</dbReference>
<feature type="region of interest" description="Disordered" evidence="1">
    <location>
        <begin position="329"/>
        <end position="353"/>
    </location>
</feature>